<evidence type="ECO:0000313" key="6">
    <source>
        <dbReference type="Proteomes" id="UP000248536"/>
    </source>
</evidence>
<dbReference type="InterPro" id="IPR001296">
    <property type="entry name" value="Glyco_trans_1"/>
</dbReference>
<reference evidence="5 6" key="1">
    <citation type="submission" date="2018-06" db="EMBL/GenBank/DDBJ databases">
        <title>Spongiibacterium sp. HME9304 Genome sequencing and assembly.</title>
        <authorList>
            <person name="Kang H."/>
            <person name="Kim H."/>
            <person name="Joh K."/>
        </authorList>
    </citation>
    <scope>NUCLEOTIDE SEQUENCE [LARGE SCALE GENOMIC DNA]</scope>
    <source>
        <strain evidence="5 6">HME9304</strain>
    </source>
</reference>
<keyword evidence="1" id="KW-0808">Transferase</keyword>
<proteinExistence type="predicted"/>
<keyword evidence="2" id="KW-0472">Membrane</keyword>
<dbReference type="SUPFAM" id="SSF53756">
    <property type="entry name" value="UDP-Glycosyltransferase/glycogen phosphorylase"/>
    <property type="match status" value="1"/>
</dbReference>
<feature type="transmembrane region" description="Helical" evidence="2">
    <location>
        <begin position="56"/>
        <end position="73"/>
    </location>
</feature>
<dbReference type="AlphaFoldDB" id="A0A2Z4LTD7"/>
<dbReference type="Gene3D" id="3.40.50.2000">
    <property type="entry name" value="Glycogen Phosphorylase B"/>
    <property type="match status" value="2"/>
</dbReference>
<feature type="domain" description="Glycosyltransferase subfamily 4-like N-terminal" evidence="4">
    <location>
        <begin position="42"/>
        <end position="162"/>
    </location>
</feature>
<evidence type="ECO:0000256" key="1">
    <source>
        <dbReference type="ARBA" id="ARBA00022679"/>
    </source>
</evidence>
<name>A0A2Z4LTD7_9FLAO</name>
<dbReference type="InterPro" id="IPR028098">
    <property type="entry name" value="Glyco_trans_4-like_N"/>
</dbReference>
<accession>A0A2Z4LTD7</accession>
<gene>
    <name evidence="5" type="ORF">HME9304_01550</name>
</gene>
<dbReference type="PANTHER" id="PTHR46401">
    <property type="entry name" value="GLYCOSYLTRANSFERASE WBBK-RELATED"/>
    <property type="match status" value="1"/>
</dbReference>
<dbReference type="CDD" id="cd03801">
    <property type="entry name" value="GT4_PimA-like"/>
    <property type="match status" value="1"/>
</dbReference>
<dbReference type="Pfam" id="PF00534">
    <property type="entry name" value="Glycos_transf_1"/>
    <property type="match status" value="1"/>
</dbReference>
<dbReference type="Proteomes" id="UP000248536">
    <property type="component" value="Chromosome"/>
</dbReference>
<evidence type="ECO:0000256" key="2">
    <source>
        <dbReference type="SAM" id="Phobius"/>
    </source>
</evidence>
<evidence type="ECO:0000259" key="4">
    <source>
        <dbReference type="Pfam" id="PF13439"/>
    </source>
</evidence>
<keyword evidence="2" id="KW-1133">Transmembrane helix</keyword>
<dbReference type="KEGG" id="spon:HME9304_01550"/>
<dbReference type="GO" id="GO:0016757">
    <property type="term" value="F:glycosyltransferase activity"/>
    <property type="evidence" value="ECO:0007669"/>
    <property type="project" value="InterPro"/>
</dbReference>
<evidence type="ECO:0008006" key="7">
    <source>
        <dbReference type="Google" id="ProtNLM"/>
    </source>
</evidence>
<dbReference type="EMBL" id="CP030104">
    <property type="protein sequence ID" value="AWX44547.1"/>
    <property type="molecule type" value="Genomic_DNA"/>
</dbReference>
<feature type="transmembrane region" description="Helical" evidence="2">
    <location>
        <begin position="79"/>
        <end position="96"/>
    </location>
</feature>
<feature type="domain" description="Glycosyl transferase family 1" evidence="3">
    <location>
        <begin position="172"/>
        <end position="333"/>
    </location>
</feature>
<keyword evidence="6" id="KW-1185">Reference proteome</keyword>
<protein>
    <recommendedName>
        <fullName evidence="7">Glycosyltransferase family 1 protein</fullName>
    </recommendedName>
</protein>
<evidence type="ECO:0000313" key="5">
    <source>
        <dbReference type="EMBL" id="AWX44547.1"/>
    </source>
</evidence>
<dbReference type="OrthoDB" id="1522162at2"/>
<keyword evidence="2" id="KW-0812">Transmembrane</keyword>
<evidence type="ECO:0000259" key="3">
    <source>
        <dbReference type="Pfam" id="PF00534"/>
    </source>
</evidence>
<sequence length="356" mass="41405">MSKQKRKRIFLISNMYPSDNNVRFGIFVKKCHETLSKRFEVKLLTMTRKEGLLKKIFGYTVLFLKVFLLLFSVKKRDLVYVHFPLYFPFLLNLYIWRGIPLILNFHGSDAVFDTNLKKFFLKPLRPVVSNCQKIIVPSTFFRNKIIDIFGVKEDKCFVYPSGGVDPRIFYPRKKKSDELVFGFVSYFTYRKGWWIFLEALSILKTKNGFPAFKAIIVGDGPDERKILKEIEERKINVSVIPSVAHKRLADIFSQFSVFVFPTYMDESLGLVGIEALMCGVPVISTNIAGPTGYIKNGYNGFFFERENSGDLAKKLIAYQKLDKNMVKQFKENAVTSAKRYESQKVEMEFLKFMEKL</sequence>
<dbReference type="PANTHER" id="PTHR46401:SF2">
    <property type="entry name" value="GLYCOSYLTRANSFERASE WBBK-RELATED"/>
    <property type="match status" value="1"/>
</dbReference>
<organism evidence="5 6">
    <name type="scientific">Flagellimonas maritima</name>
    <dbReference type="NCBI Taxonomy" id="1383885"/>
    <lineage>
        <taxon>Bacteria</taxon>
        <taxon>Pseudomonadati</taxon>
        <taxon>Bacteroidota</taxon>
        <taxon>Flavobacteriia</taxon>
        <taxon>Flavobacteriales</taxon>
        <taxon>Flavobacteriaceae</taxon>
        <taxon>Flagellimonas</taxon>
    </lineage>
</organism>
<dbReference type="Pfam" id="PF13439">
    <property type="entry name" value="Glyco_transf_4"/>
    <property type="match status" value="1"/>
</dbReference>